<protein>
    <submittedName>
        <fullName evidence="1">Uncharacterized protein</fullName>
    </submittedName>
</protein>
<dbReference type="InterPro" id="IPR038404">
    <property type="entry name" value="TRAP_DctP_sf"/>
</dbReference>
<dbReference type="RefSeq" id="WP_262069810.1">
    <property type="nucleotide sequence ID" value="NZ_JAMXOC010000020.1"/>
</dbReference>
<gene>
    <name evidence="1" type="ORF">NK118_11780</name>
</gene>
<dbReference type="Gene3D" id="3.40.190.170">
    <property type="entry name" value="Bacterial extracellular solute-binding protein, family 7"/>
    <property type="match status" value="1"/>
</dbReference>
<keyword evidence="2" id="KW-1185">Reference proteome</keyword>
<evidence type="ECO:0000313" key="1">
    <source>
        <dbReference type="EMBL" id="MCP1110929.1"/>
    </source>
</evidence>
<sequence length="65" mass="7317">MDSCWQADERVKDRLGIMAANGVEIVELSPETFAEMRQLSADLYQNITEQSSPELVKHYVTTLGT</sequence>
<proteinExistence type="predicted"/>
<dbReference type="EMBL" id="JAMZFV010000020">
    <property type="protein sequence ID" value="MCP1110929.1"/>
    <property type="molecule type" value="Genomic_DNA"/>
</dbReference>
<organism evidence="1 2">
    <name type="scientific">Ohessyouella blattaphilus</name>
    <dbReference type="NCBI Taxonomy" id="2949333"/>
    <lineage>
        <taxon>Bacteria</taxon>
        <taxon>Bacillati</taxon>
        <taxon>Bacillota</taxon>
        <taxon>Clostridia</taxon>
        <taxon>Lachnospirales</taxon>
        <taxon>Lachnospiraceae</taxon>
        <taxon>Ohessyouella</taxon>
    </lineage>
</organism>
<dbReference type="Proteomes" id="UP001523565">
    <property type="component" value="Unassembled WGS sequence"/>
</dbReference>
<comment type="caution">
    <text evidence="1">The sequence shown here is derived from an EMBL/GenBank/DDBJ whole genome shotgun (WGS) entry which is preliminary data.</text>
</comment>
<evidence type="ECO:0000313" key="2">
    <source>
        <dbReference type="Proteomes" id="UP001523565"/>
    </source>
</evidence>
<accession>A0ABT1EKA9</accession>
<name>A0ABT1EKA9_9FIRM</name>
<reference evidence="1 2" key="1">
    <citation type="journal article" date="2022" name="Genome Biol. Evol.">
        <title>Host diet, physiology and behaviors set the stage for Lachnospiraceae cladogenesis.</title>
        <authorList>
            <person name="Vera-Ponce De Leon A."/>
            <person name="Schneider M."/>
            <person name="Jahnes B.C."/>
            <person name="Sadowski V."/>
            <person name="Camuy-Velez L.A."/>
            <person name="Duan J."/>
            <person name="Sabree Z.L."/>
        </authorList>
    </citation>
    <scope>NUCLEOTIDE SEQUENCE [LARGE SCALE GENOMIC DNA]</scope>
    <source>
        <strain evidence="1 2">PAL227</strain>
    </source>
</reference>